<feature type="transmembrane region" description="Helical" evidence="12">
    <location>
        <begin position="40"/>
        <end position="63"/>
    </location>
</feature>
<evidence type="ECO:0000256" key="4">
    <source>
        <dbReference type="ARBA" id="ARBA00022475"/>
    </source>
</evidence>
<evidence type="ECO:0000256" key="11">
    <source>
        <dbReference type="PIRNR" id="PIRNR016636"/>
    </source>
</evidence>
<feature type="transmembrane region" description="Helical" evidence="12">
    <location>
        <begin position="75"/>
        <end position="93"/>
    </location>
</feature>
<feature type="transmembrane region" description="Helical" evidence="12">
    <location>
        <begin position="190"/>
        <end position="208"/>
    </location>
</feature>
<name>A0ABY8G378_9GAMM</name>
<dbReference type="EC" id="2.3.1.-" evidence="11"/>
<evidence type="ECO:0000256" key="8">
    <source>
        <dbReference type="ARBA" id="ARBA00022989"/>
    </source>
</evidence>
<evidence type="ECO:0000256" key="6">
    <source>
        <dbReference type="ARBA" id="ARBA00022692"/>
    </source>
</evidence>
<keyword evidence="8 12" id="KW-1133">Transmembrane helix</keyword>
<dbReference type="InterPro" id="IPR051085">
    <property type="entry name" value="MB_O-acyltransferase"/>
</dbReference>
<protein>
    <recommendedName>
        <fullName evidence="11">Probable alginate O-acetylase</fullName>
        <ecNumber evidence="11">2.3.1.-</ecNumber>
    </recommendedName>
</protein>
<evidence type="ECO:0000313" key="14">
    <source>
        <dbReference type="Proteomes" id="UP001219630"/>
    </source>
</evidence>
<sequence>MNFLSVEFCFFFLALFLVYWLVSPWVKIQNALLLITGYVLVYLSGWQSLVVLLLFSVSVWCLLTLSCQFHFKKIIPFLLILFIGIFFLLFKYYTGLRDGVQSLLVACHIPLSLPVLNVLLPVGLSFYLFNAVSLVMSAAQGKMKQPSLPDTLLYLNFFPTLLAGPVNRALHLMPQIARSTPRQLQSWPHALFLISLAIAKLFFLNTWLDEHYVAPAFGDQASYTGWQAVIATYAWAWQIYFNFSGYTNLVTGIALLLGFEVAKNFDHPYLAENIKVFWHRWHISLSNFIRDYVYIPLGGSRHGWWKTQRNLFIAMVLSGIWHGTSMNYMVWGAIHGAGLVAYNGWSKLGWLSRLPEKYQPAIRLPLLSGAIARLLTFHFVCLAWIFFRADSLGSALTMLSVIAQARIAELSVSEMATLGFFLSLLVFYPIWLTLRQTLKEVLAQCEWYVVPVMIFSFLALVFFLSPAGVPGFIYANF</sequence>
<dbReference type="EMBL" id="CP114280">
    <property type="protein sequence ID" value="WFN54398.1"/>
    <property type="molecule type" value="Genomic_DNA"/>
</dbReference>
<dbReference type="InterPro" id="IPR024194">
    <property type="entry name" value="Ac/AlaTfrase_AlgI/DltB"/>
</dbReference>
<evidence type="ECO:0000256" key="3">
    <source>
        <dbReference type="ARBA" id="ARBA00010323"/>
    </source>
</evidence>
<dbReference type="RefSeq" id="WP_125261294.1">
    <property type="nucleotide sequence ID" value="NZ_CP114280.1"/>
</dbReference>
<feature type="transmembrane region" description="Helical" evidence="12">
    <location>
        <begin position="151"/>
        <end position="170"/>
    </location>
</feature>
<feature type="transmembrane region" description="Helical" evidence="12">
    <location>
        <begin position="448"/>
        <end position="475"/>
    </location>
</feature>
<dbReference type="PANTHER" id="PTHR13285:SF23">
    <property type="entry name" value="TEICHOIC ACID D-ALANYLTRANSFERASE"/>
    <property type="match status" value="1"/>
</dbReference>
<evidence type="ECO:0000256" key="10">
    <source>
        <dbReference type="ARBA" id="ARBA00023315"/>
    </source>
</evidence>
<dbReference type="PANTHER" id="PTHR13285">
    <property type="entry name" value="ACYLTRANSFERASE"/>
    <property type="match status" value="1"/>
</dbReference>
<dbReference type="Pfam" id="PF03062">
    <property type="entry name" value="MBOAT"/>
    <property type="match status" value="1"/>
</dbReference>
<evidence type="ECO:0000313" key="13">
    <source>
        <dbReference type="EMBL" id="WFN54398.1"/>
    </source>
</evidence>
<keyword evidence="5 11" id="KW-0808">Transferase</keyword>
<dbReference type="InterPro" id="IPR004299">
    <property type="entry name" value="MBOAT_fam"/>
</dbReference>
<proteinExistence type="inferred from homology"/>
<evidence type="ECO:0000256" key="2">
    <source>
        <dbReference type="ARBA" id="ARBA00005182"/>
    </source>
</evidence>
<dbReference type="PIRSF" id="PIRSF016636">
    <property type="entry name" value="AlgI_DltB"/>
    <property type="match status" value="1"/>
</dbReference>
<evidence type="ECO:0000256" key="12">
    <source>
        <dbReference type="SAM" id="Phobius"/>
    </source>
</evidence>
<organism evidence="13 14">
    <name type="scientific">Dickeya lacustris</name>
    <dbReference type="NCBI Taxonomy" id="2259638"/>
    <lineage>
        <taxon>Bacteria</taxon>
        <taxon>Pseudomonadati</taxon>
        <taxon>Pseudomonadota</taxon>
        <taxon>Gammaproteobacteria</taxon>
        <taxon>Enterobacterales</taxon>
        <taxon>Pectobacteriaceae</taxon>
        <taxon>Dickeya</taxon>
    </lineage>
</organism>
<comment type="pathway">
    <text evidence="2 11">Glycan biosynthesis; alginate biosynthesis.</text>
</comment>
<keyword evidence="10 11" id="KW-0012">Acyltransferase</keyword>
<gene>
    <name evidence="13" type="ORF">O1Q98_11945</name>
</gene>
<feature type="transmembrane region" description="Helical" evidence="12">
    <location>
        <begin position="362"/>
        <end position="387"/>
    </location>
</feature>
<dbReference type="InterPro" id="IPR028362">
    <property type="entry name" value="AlgI"/>
</dbReference>
<feature type="transmembrane region" description="Helical" evidence="12">
    <location>
        <begin position="407"/>
        <end position="428"/>
    </location>
</feature>
<accession>A0ABY8G378</accession>
<feature type="transmembrane region" description="Helical" evidence="12">
    <location>
        <begin position="118"/>
        <end position="139"/>
    </location>
</feature>
<evidence type="ECO:0000256" key="1">
    <source>
        <dbReference type="ARBA" id="ARBA00004651"/>
    </source>
</evidence>
<keyword evidence="9 11" id="KW-0472">Membrane</keyword>
<dbReference type="Proteomes" id="UP001219630">
    <property type="component" value="Chromosome"/>
</dbReference>
<comment type="subcellular location">
    <subcellularLocation>
        <location evidence="11">Cell inner membrane</location>
    </subcellularLocation>
    <subcellularLocation>
        <location evidence="1">Cell membrane</location>
        <topology evidence="1">Multi-pass membrane protein</topology>
    </subcellularLocation>
</comment>
<keyword evidence="4 11" id="KW-1003">Cell membrane</keyword>
<comment type="similarity">
    <text evidence="3 11">Belongs to the membrane-bound acyltransferase family.</text>
</comment>
<keyword evidence="11" id="KW-0997">Cell inner membrane</keyword>
<keyword evidence="6 11" id="KW-0812">Transmembrane</keyword>
<keyword evidence="14" id="KW-1185">Reference proteome</keyword>
<dbReference type="PIRSF" id="PIRSF500217">
    <property type="entry name" value="AlgI"/>
    <property type="match status" value="1"/>
</dbReference>
<feature type="transmembrane region" description="Helical" evidence="12">
    <location>
        <begin position="311"/>
        <end position="342"/>
    </location>
</feature>
<keyword evidence="7 11" id="KW-0016">Alginate biosynthesis</keyword>
<evidence type="ECO:0000256" key="9">
    <source>
        <dbReference type="ARBA" id="ARBA00023136"/>
    </source>
</evidence>
<reference evidence="13 14" key="1">
    <citation type="submission" date="2022-12" db="EMBL/GenBank/DDBJ databases">
        <title>Complete genome sequencing of Dickeya lacustris type strain LMG30899.</title>
        <authorList>
            <person name="Dobhal S."/>
            <person name="Arizala D."/>
            <person name="Arif M."/>
        </authorList>
    </citation>
    <scope>NUCLEOTIDE SEQUENCE [LARGE SCALE GENOMIC DNA]</scope>
    <source>
        <strain evidence="13 14">LMG30899</strain>
    </source>
</reference>
<evidence type="ECO:0000256" key="5">
    <source>
        <dbReference type="ARBA" id="ARBA00022679"/>
    </source>
</evidence>
<evidence type="ECO:0000256" key="7">
    <source>
        <dbReference type="ARBA" id="ARBA00022841"/>
    </source>
</evidence>